<dbReference type="Proteomes" id="UP000070444">
    <property type="component" value="Unassembled WGS sequence"/>
</dbReference>
<dbReference type="GO" id="GO:0016020">
    <property type="term" value="C:membrane"/>
    <property type="evidence" value="ECO:0007669"/>
    <property type="project" value="UniProtKB-SubCell"/>
</dbReference>
<keyword evidence="11" id="KW-1185">Reference proteome</keyword>
<keyword evidence="5 8" id="KW-1133">Transmembrane helix</keyword>
<keyword evidence="3 8" id="KW-0812">Transmembrane</keyword>
<dbReference type="OMA" id="WAERLFT"/>
<evidence type="ECO:0000313" key="10">
    <source>
        <dbReference type="EMBL" id="KXN66341.1"/>
    </source>
</evidence>
<accession>A0A137NUJ3</accession>
<keyword evidence="2" id="KW-0813">Transport</keyword>
<evidence type="ECO:0000256" key="2">
    <source>
        <dbReference type="ARBA" id="ARBA00022448"/>
    </source>
</evidence>
<dbReference type="PANTHER" id="PTHR12226">
    <property type="entry name" value="MANNOSE-P-DOLICHOL UTILIZATION DEFECT 1 LEC35 -RELATED"/>
    <property type="match status" value="1"/>
</dbReference>
<dbReference type="AlphaFoldDB" id="A0A137NUJ3"/>
<feature type="transmembrane region" description="Helical" evidence="9">
    <location>
        <begin position="142"/>
        <end position="171"/>
    </location>
</feature>
<sequence>MSEDNSELVLNLPKLISTPITQIIGEKCYTTLIAQLNFTDVECLRYTLSKVLGIGIVIGGSIVKLPQLVKIHRYKSTEGISKESYLLETLNYTINIAYNLRIFANFSTWGECLSILVQNLIVLSLIIFYGGDLGKLKSIVKLNFGFIILLISLYYVNFNILVILQTFTIPLHSVSKVPQILKNYKQKSTGKLSKFTLLTYFGGSLARVFTTWVEVNDLLILSSNIFAFAFNGILLGQLVYYELINKKLELPRINGSGENNSIFIKLKKGAKLI</sequence>
<dbReference type="InterPro" id="IPR006603">
    <property type="entry name" value="PQ-loop_rpt"/>
</dbReference>
<evidence type="ECO:0000256" key="4">
    <source>
        <dbReference type="ARBA" id="ARBA00022737"/>
    </source>
</evidence>
<dbReference type="SMART" id="SM00679">
    <property type="entry name" value="CTNS"/>
    <property type="match status" value="2"/>
</dbReference>
<protein>
    <recommendedName>
        <fullName evidence="8">Mannose-P-dolichol utilization defect 1 protein homolog</fullName>
    </recommendedName>
</protein>
<evidence type="ECO:0000256" key="6">
    <source>
        <dbReference type="ARBA" id="ARBA00023136"/>
    </source>
</evidence>
<dbReference type="Gene3D" id="1.20.1280.290">
    <property type="match status" value="2"/>
</dbReference>
<dbReference type="InterPro" id="IPR016817">
    <property type="entry name" value="MannP-dilichol_defect-1"/>
</dbReference>
<feature type="transmembrane region" description="Helical" evidence="9">
    <location>
        <begin position="109"/>
        <end position="130"/>
    </location>
</feature>
<dbReference type="EMBL" id="KQ964738">
    <property type="protein sequence ID" value="KXN66341.1"/>
    <property type="molecule type" value="Genomic_DNA"/>
</dbReference>
<keyword evidence="6 8" id="KW-0472">Membrane</keyword>
<organism evidence="10 11">
    <name type="scientific">Conidiobolus coronatus (strain ATCC 28846 / CBS 209.66 / NRRL 28638)</name>
    <name type="common">Delacroixia coronata</name>
    <dbReference type="NCBI Taxonomy" id="796925"/>
    <lineage>
        <taxon>Eukaryota</taxon>
        <taxon>Fungi</taxon>
        <taxon>Fungi incertae sedis</taxon>
        <taxon>Zoopagomycota</taxon>
        <taxon>Entomophthoromycotina</taxon>
        <taxon>Entomophthoromycetes</taxon>
        <taxon>Entomophthorales</taxon>
        <taxon>Ancylistaceae</taxon>
        <taxon>Conidiobolus</taxon>
    </lineage>
</organism>
<evidence type="ECO:0000313" key="11">
    <source>
        <dbReference type="Proteomes" id="UP000070444"/>
    </source>
</evidence>
<gene>
    <name evidence="10" type="ORF">CONCODRAFT_82400</name>
</gene>
<dbReference type="PANTHER" id="PTHR12226:SF2">
    <property type="entry name" value="MANNOSE-P-DOLICHOL UTILIZATION DEFECT 1 PROTEIN"/>
    <property type="match status" value="1"/>
</dbReference>
<evidence type="ECO:0000256" key="1">
    <source>
        <dbReference type="ARBA" id="ARBA00004141"/>
    </source>
</evidence>
<evidence type="ECO:0000256" key="7">
    <source>
        <dbReference type="ARBA" id="ARBA00038475"/>
    </source>
</evidence>
<evidence type="ECO:0000256" key="3">
    <source>
        <dbReference type="ARBA" id="ARBA00022692"/>
    </source>
</evidence>
<comment type="subcellular location">
    <subcellularLocation>
        <location evidence="1 8">Membrane</location>
        <topology evidence="1 8">Multi-pass membrane protein</topology>
    </subcellularLocation>
</comment>
<evidence type="ECO:0000256" key="9">
    <source>
        <dbReference type="SAM" id="Phobius"/>
    </source>
</evidence>
<name>A0A137NUJ3_CONC2</name>
<evidence type="ECO:0000256" key="5">
    <source>
        <dbReference type="ARBA" id="ARBA00022989"/>
    </source>
</evidence>
<dbReference type="OrthoDB" id="271506at2759"/>
<evidence type="ECO:0000256" key="8">
    <source>
        <dbReference type="PIRNR" id="PIRNR023381"/>
    </source>
</evidence>
<proteinExistence type="inferred from homology"/>
<dbReference type="PIRSF" id="PIRSF023381">
    <property type="entry name" value="MannP-dilichol_defect-1p"/>
    <property type="match status" value="1"/>
</dbReference>
<keyword evidence="4" id="KW-0677">Repeat</keyword>
<dbReference type="Pfam" id="PF04193">
    <property type="entry name" value="PQ-loop"/>
    <property type="match status" value="2"/>
</dbReference>
<comment type="similarity">
    <text evidence="7 8">Belongs to the MPDU1 (TC 2.A.43.3) family.</text>
</comment>
<reference evidence="10 11" key="1">
    <citation type="journal article" date="2015" name="Genome Biol. Evol.">
        <title>Phylogenomic analyses indicate that early fungi evolved digesting cell walls of algal ancestors of land plants.</title>
        <authorList>
            <person name="Chang Y."/>
            <person name="Wang S."/>
            <person name="Sekimoto S."/>
            <person name="Aerts A.L."/>
            <person name="Choi C."/>
            <person name="Clum A."/>
            <person name="LaButti K.M."/>
            <person name="Lindquist E.A."/>
            <person name="Yee Ngan C."/>
            <person name="Ohm R.A."/>
            <person name="Salamov A.A."/>
            <person name="Grigoriev I.V."/>
            <person name="Spatafora J.W."/>
            <person name="Berbee M.L."/>
        </authorList>
    </citation>
    <scope>NUCLEOTIDE SEQUENCE [LARGE SCALE GENOMIC DNA]</scope>
    <source>
        <strain evidence="10 11">NRRL 28638</strain>
    </source>
</reference>
<feature type="transmembrane region" description="Helical" evidence="9">
    <location>
        <begin position="225"/>
        <end position="244"/>
    </location>
</feature>